<evidence type="ECO:0000256" key="7">
    <source>
        <dbReference type="ARBA" id="ARBA00024867"/>
    </source>
</evidence>
<accession>A0A2T0BCZ2</accession>
<dbReference type="SUPFAM" id="SSF52172">
    <property type="entry name" value="CheY-like"/>
    <property type="match status" value="1"/>
</dbReference>
<dbReference type="GO" id="GO:0005829">
    <property type="term" value="C:cytosol"/>
    <property type="evidence" value="ECO:0007669"/>
    <property type="project" value="TreeGrafter"/>
</dbReference>
<dbReference type="PROSITE" id="PS51755">
    <property type="entry name" value="OMPR_PHOB"/>
    <property type="match status" value="1"/>
</dbReference>
<dbReference type="GO" id="GO:0032993">
    <property type="term" value="C:protein-DNA complex"/>
    <property type="evidence" value="ECO:0007669"/>
    <property type="project" value="TreeGrafter"/>
</dbReference>
<dbReference type="GO" id="GO:0000156">
    <property type="term" value="F:phosphorelay response regulator activity"/>
    <property type="evidence" value="ECO:0007669"/>
    <property type="project" value="TreeGrafter"/>
</dbReference>
<evidence type="ECO:0000313" key="13">
    <source>
        <dbReference type="Proteomes" id="UP000239471"/>
    </source>
</evidence>
<reference evidence="12 13" key="1">
    <citation type="submission" date="2018-03" db="EMBL/GenBank/DDBJ databases">
        <title>Genome sequence of Clostridium vincentii DSM 10228.</title>
        <authorList>
            <person name="Poehlein A."/>
            <person name="Daniel R."/>
        </authorList>
    </citation>
    <scope>NUCLEOTIDE SEQUENCE [LARGE SCALE GENOMIC DNA]</scope>
    <source>
        <strain evidence="12 13">DSM 10228</strain>
    </source>
</reference>
<comment type="caution">
    <text evidence="12">The sequence shown here is derived from an EMBL/GenBank/DDBJ whole genome shotgun (WGS) entry which is preliminary data.</text>
</comment>
<dbReference type="Pfam" id="PF00486">
    <property type="entry name" value="Trans_reg_C"/>
    <property type="match status" value="1"/>
</dbReference>
<dbReference type="Gene3D" id="3.40.50.2300">
    <property type="match status" value="1"/>
</dbReference>
<feature type="domain" description="OmpR/PhoB-type" evidence="11">
    <location>
        <begin position="127"/>
        <end position="231"/>
    </location>
</feature>
<keyword evidence="5 9" id="KW-0238">DNA-binding</keyword>
<evidence type="ECO:0000256" key="3">
    <source>
        <dbReference type="ARBA" id="ARBA00023012"/>
    </source>
</evidence>
<dbReference type="SMART" id="SM00448">
    <property type="entry name" value="REC"/>
    <property type="match status" value="1"/>
</dbReference>
<evidence type="ECO:0000259" key="10">
    <source>
        <dbReference type="PROSITE" id="PS50110"/>
    </source>
</evidence>
<dbReference type="GO" id="GO:0000976">
    <property type="term" value="F:transcription cis-regulatory region binding"/>
    <property type="evidence" value="ECO:0007669"/>
    <property type="project" value="TreeGrafter"/>
</dbReference>
<keyword evidence="6" id="KW-0804">Transcription</keyword>
<dbReference type="OrthoDB" id="9802426at2"/>
<dbReference type="CDD" id="cd00383">
    <property type="entry name" value="trans_reg_C"/>
    <property type="match status" value="1"/>
</dbReference>
<dbReference type="GO" id="GO:0006355">
    <property type="term" value="P:regulation of DNA-templated transcription"/>
    <property type="evidence" value="ECO:0007669"/>
    <property type="project" value="InterPro"/>
</dbReference>
<gene>
    <name evidence="12" type="primary">sphR</name>
    <name evidence="12" type="ORF">CLVI_23240</name>
</gene>
<keyword evidence="2 8" id="KW-0597">Phosphoprotein</keyword>
<dbReference type="Pfam" id="PF00072">
    <property type="entry name" value="Response_reg"/>
    <property type="match status" value="1"/>
</dbReference>
<sequence>MDDEKKVLIVDDEIKIIEVIKALLESKDFIVFIAENAKDAFNIFEKENISLIILDLMLPDMSGEEICSIIRKKSRIPIIMLTAKIDEEDKIKGLGIGADDYMTKPFSLKELYARVEAVLRRSEDYIKPLYEIGYFRDHDLVIDFQSHVVKKKNLEVNLTANEFKILATLIKYPNKVFTRSELIVSALGNGFEGYDRIIDSHIKNIRQKIEDNPKESVYLLTVHGVGYKFGGD</sequence>
<organism evidence="12 13">
    <name type="scientific">Clostridium vincentii</name>
    <dbReference type="NCBI Taxonomy" id="52704"/>
    <lineage>
        <taxon>Bacteria</taxon>
        <taxon>Bacillati</taxon>
        <taxon>Bacillota</taxon>
        <taxon>Clostridia</taxon>
        <taxon>Eubacteriales</taxon>
        <taxon>Clostridiaceae</taxon>
        <taxon>Clostridium</taxon>
    </lineage>
</organism>
<dbReference type="InterPro" id="IPR011006">
    <property type="entry name" value="CheY-like_superfamily"/>
</dbReference>
<dbReference type="PANTHER" id="PTHR48111">
    <property type="entry name" value="REGULATOR OF RPOS"/>
    <property type="match status" value="1"/>
</dbReference>
<dbReference type="InterPro" id="IPR036388">
    <property type="entry name" value="WH-like_DNA-bd_sf"/>
</dbReference>
<dbReference type="RefSeq" id="WP_106060269.1">
    <property type="nucleotide sequence ID" value="NZ_PVXQ01000025.1"/>
</dbReference>
<dbReference type="SMART" id="SM00862">
    <property type="entry name" value="Trans_reg_C"/>
    <property type="match status" value="1"/>
</dbReference>
<keyword evidence="3" id="KW-0902">Two-component regulatory system</keyword>
<keyword evidence="4" id="KW-0805">Transcription regulation</keyword>
<evidence type="ECO:0000256" key="6">
    <source>
        <dbReference type="ARBA" id="ARBA00023163"/>
    </source>
</evidence>
<dbReference type="Gene3D" id="6.10.250.690">
    <property type="match status" value="1"/>
</dbReference>
<dbReference type="SUPFAM" id="SSF46894">
    <property type="entry name" value="C-terminal effector domain of the bipartite response regulators"/>
    <property type="match status" value="1"/>
</dbReference>
<evidence type="ECO:0000256" key="9">
    <source>
        <dbReference type="PROSITE-ProRule" id="PRU01091"/>
    </source>
</evidence>
<feature type="DNA-binding region" description="OmpR/PhoB-type" evidence="9">
    <location>
        <begin position="127"/>
        <end position="231"/>
    </location>
</feature>
<keyword evidence="13" id="KW-1185">Reference proteome</keyword>
<evidence type="ECO:0000259" key="11">
    <source>
        <dbReference type="PROSITE" id="PS51755"/>
    </source>
</evidence>
<dbReference type="PROSITE" id="PS50110">
    <property type="entry name" value="RESPONSE_REGULATORY"/>
    <property type="match status" value="1"/>
</dbReference>
<evidence type="ECO:0000256" key="4">
    <source>
        <dbReference type="ARBA" id="ARBA00023015"/>
    </source>
</evidence>
<dbReference type="FunFam" id="3.40.50.2300:FF:000001">
    <property type="entry name" value="DNA-binding response regulator PhoB"/>
    <property type="match status" value="1"/>
</dbReference>
<comment type="function">
    <text evidence="7">May play the central regulatory role in sporulation. It may be an element of the effector pathway responsible for the activation of sporulation genes in response to nutritional stress. Spo0A may act in concert with spo0H (a sigma factor) to control the expression of some genes that are critical to the sporulation process.</text>
</comment>
<feature type="modified residue" description="4-aspartylphosphate" evidence="8">
    <location>
        <position position="55"/>
    </location>
</feature>
<dbReference type="CDD" id="cd17574">
    <property type="entry name" value="REC_OmpR"/>
    <property type="match status" value="1"/>
</dbReference>
<name>A0A2T0BCZ2_9CLOT</name>
<feature type="domain" description="Response regulatory" evidence="10">
    <location>
        <begin position="6"/>
        <end position="119"/>
    </location>
</feature>
<evidence type="ECO:0000256" key="8">
    <source>
        <dbReference type="PROSITE-ProRule" id="PRU00169"/>
    </source>
</evidence>
<dbReference type="InterPro" id="IPR016032">
    <property type="entry name" value="Sig_transdc_resp-reg_C-effctor"/>
</dbReference>
<dbReference type="PANTHER" id="PTHR48111:SF73">
    <property type="entry name" value="ALKALINE PHOSPHATASE SYNTHESIS TRANSCRIPTIONAL REGULATORY PROTEIN PHOP"/>
    <property type="match status" value="1"/>
</dbReference>
<dbReference type="InterPro" id="IPR001789">
    <property type="entry name" value="Sig_transdc_resp-reg_receiver"/>
</dbReference>
<proteinExistence type="predicted"/>
<dbReference type="AlphaFoldDB" id="A0A2T0BCZ2"/>
<dbReference type="Gene3D" id="1.10.10.10">
    <property type="entry name" value="Winged helix-like DNA-binding domain superfamily/Winged helix DNA-binding domain"/>
    <property type="match status" value="1"/>
</dbReference>
<evidence type="ECO:0000256" key="2">
    <source>
        <dbReference type="ARBA" id="ARBA00022553"/>
    </source>
</evidence>
<protein>
    <recommendedName>
        <fullName evidence="1">Stage 0 sporulation protein A homolog</fullName>
    </recommendedName>
</protein>
<evidence type="ECO:0000256" key="5">
    <source>
        <dbReference type="ARBA" id="ARBA00023125"/>
    </source>
</evidence>
<dbReference type="EMBL" id="PVXQ01000025">
    <property type="protein sequence ID" value="PRR81715.1"/>
    <property type="molecule type" value="Genomic_DNA"/>
</dbReference>
<evidence type="ECO:0000313" key="12">
    <source>
        <dbReference type="EMBL" id="PRR81715.1"/>
    </source>
</evidence>
<dbReference type="InterPro" id="IPR039420">
    <property type="entry name" value="WalR-like"/>
</dbReference>
<dbReference type="Proteomes" id="UP000239471">
    <property type="component" value="Unassembled WGS sequence"/>
</dbReference>
<dbReference type="InterPro" id="IPR001867">
    <property type="entry name" value="OmpR/PhoB-type_DNA-bd"/>
</dbReference>
<evidence type="ECO:0000256" key="1">
    <source>
        <dbReference type="ARBA" id="ARBA00018672"/>
    </source>
</evidence>